<evidence type="ECO:0000313" key="10">
    <source>
        <dbReference type="Proteomes" id="UP001321526"/>
    </source>
</evidence>
<comment type="similarity">
    <text evidence="5">Belongs to the 2-oxoadipate dioxygenase/decarboxylase family.</text>
</comment>
<evidence type="ECO:0000256" key="1">
    <source>
        <dbReference type="ARBA" id="ARBA00001954"/>
    </source>
</evidence>
<dbReference type="PANTHER" id="PTHR39479:SF2">
    <property type="entry name" value="2-OXOADIPATE DIOXYGENASE_DECARBOXYLASE"/>
    <property type="match status" value="1"/>
</dbReference>
<dbReference type="EMBL" id="CP035631">
    <property type="protein sequence ID" value="WFF41653.1"/>
    <property type="molecule type" value="Genomic_DNA"/>
</dbReference>
<organism evidence="9 10">
    <name type="scientific">Salinicola endophyticus</name>
    <dbReference type="NCBI Taxonomy" id="1949083"/>
    <lineage>
        <taxon>Bacteria</taxon>
        <taxon>Pseudomonadati</taxon>
        <taxon>Pseudomonadota</taxon>
        <taxon>Gammaproteobacteria</taxon>
        <taxon>Oceanospirillales</taxon>
        <taxon>Halomonadaceae</taxon>
        <taxon>Salinicola</taxon>
    </lineage>
</organism>
<dbReference type="SMART" id="SM01150">
    <property type="entry name" value="DUF1338"/>
    <property type="match status" value="1"/>
</dbReference>
<keyword evidence="2" id="KW-0223">Dioxygenase</keyword>
<accession>A0ABY8FFS0</accession>
<keyword evidence="3" id="KW-0560">Oxidoreductase</keyword>
<protein>
    <recommendedName>
        <fullName evidence="7">2-oxoadipate dioxygenase/decarboxylase</fullName>
        <ecNumber evidence="6">1.13.11.93</ecNumber>
    </recommendedName>
    <alternativeName>
        <fullName evidence="8">2-hydroxyglutarate synthase</fullName>
    </alternativeName>
</protein>
<reference evidence="9 10" key="1">
    <citation type="submission" date="2019-01" db="EMBL/GenBank/DDBJ databases">
        <title>Genome sequence of Salinicola endophyticus REST5.</title>
        <authorList>
            <person name="Nascimento F.X."/>
        </authorList>
    </citation>
    <scope>NUCLEOTIDE SEQUENCE [LARGE SCALE GENOMIC DNA]</scope>
    <source>
        <strain evidence="9 10">REST5</strain>
    </source>
</reference>
<dbReference type="EC" id="1.13.11.93" evidence="6"/>
<evidence type="ECO:0000313" key="9">
    <source>
        <dbReference type="EMBL" id="WFF41653.1"/>
    </source>
</evidence>
<keyword evidence="4" id="KW-0408">Iron</keyword>
<evidence type="ECO:0000256" key="8">
    <source>
        <dbReference type="ARBA" id="ARBA00035045"/>
    </source>
</evidence>
<dbReference type="PANTHER" id="PTHR39479">
    <property type="match status" value="1"/>
</dbReference>
<proteinExistence type="inferred from homology"/>
<dbReference type="InterPro" id="IPR009770">
    <property type="entry name" value="HGLS"/>
</dbReference>
<dbReference type="InterPro" id="IPR047869">
    <property type="entry name" value="YdcJ_bac-like"/>
</dbReference>
<name>A0ABY8FFS0_9GAMM</name>
<dbReference type="Proteomes" id="UP001321526">
    <property type="component" value="Chromosome"/>
</dbReference>
<evidence type="ECO:0000256" key="4">
    <source>
        <dbReference type="ARBA" id="ARBA00023004"/>
    </source>
</evidence>
<evidence type="ECO:0000256" key="7">
    <source>
        <dbReference type="ARBA" id="ARBA00035034"/>
    </source>
</evidence>
<dbReference type="Gene3D" id="3.10.180.80">
    <property type="entry name" value="Uncharacterised protein PF07063, DUF1338"/>
    <property type="match status" value="1"/>
</dbReference>
<dbReference type="Pfam" id="PF07063">
    <property type="entry name" value="HGLS"/>
    <property type="match status" value="1"/>
</dbReference>
<evidence type="ECO:0000256" key="6">
    <source>
        <dbReference type="ARBA" id="ARBA00035023"/>
    </source>
</evidence>
<keyword evidence="10" id="KW-1185">Reference proteome</keyword>
<sequence length="479" mass="52709">MPSFLSPDAIRDRFSRAMSAMYQAEVPQYGTLLELVETVNRETLEGDPELAARLEAHDDLARLGVERHGAIRVGTAAELAGLRRLFAVMGMQPVGYYDLAAAGVPVHSTAFRPVDDAALARNPFRVFTSLLRLELIEDTQLRERAADILASRQIFTPEALALIERHEAQGGLSEEDAERFVAAALETFRWHREATVDWPTYCALHDQHRLIADVVCFRGPHINHLTPRTLDIDAVQRRMPQAGIAPKAVIEGPPRRACPILLRQTSFKALEEEIRFADRQQGSHSARFGEIEQRGMALTPAGRERYDRLLATARERSQGLDNAAHQQVLDDVFTAFPDDAAQLRRHGLAYFDYRLTPAGEAVREATESGERADLAVVDLATVDLEAAIARGWVSAQPITYEDFLPVSAAGIFQSNLGDARSDGYAGHANRDDFEQALGAEVIDELALYARREAASRQRVMHALGLDAQSTEGVGSAAGG</sequence>
<evidence type="ECO:0000256" key="5">
    <source>
        <dbReference type="ARBA" id="ARBA00035013"/>
    </source>
</evidence>
<evidence type="ECO:0000256" key="3">
    <source>
        <dbReference type="ARBA" id="ARBA00023002"/>
    </source>
</evidence>
<comment type="cofactor">
    <cofactor evidence="1">
        <name>Fe(2+)</name>
        <dbReference type="ChEBI" id="CHEBI:29033"/>
    </cofactor>
</comment>
<dbReference type="RefSeq" id="WP_282236195.1">
    <property type="nucleotide sequence ID" value="NZ_CP035631.1"/>
</dbReference>
<gene>
    <name evidence="9" type="ORF">EVC62_09130</name>
</gene>
<dbReference type="CDD" id="cd16348">
    <property type="entry name" value="VOC_YdcJ_like"/>
    <property type="match status" value="1"/>
</dbReference>
<evidence type="ECO:0000256" key="2">
    <source>
        <dbReference type="ARBA" id="ARBA00022964"/>
    </source>
</evidence>